<evidence type="ECO:0000313" key="2">
    <source>
        <dbReference type="Proteomes" id="UP000789702"/>
    </source>
</evidence>
<protein>
    <submittedName>
        <fullName evidence="1">4894_t:CDS:1</fullName>
    </submittedName>
</protein>
<sequence length="51" mass="5686">EFIATPGTFRDDLIHEKHMSMVYTPGIPPPESHARTSMYGVPVLGNNYHSS</sequence>
<dbReference type="EMBL" id="CAJVPU010002731">
    <property type="protein sequence ID" value="CAG8506665.1"/>
    <property type="molecule type" value="Genomic_DNA"/>
</dbReference>
<name>A0ACA9L5F4_9GLOM</name>
<organism evidence="1 2">
    <name type="scientific">Dentiscutata heterogama</name>
    <dbReference type="NCBI Taxonomy" id="1316150"/>
    <lineage>
        <taxon>Eukaryota</taxon>
        <taxon>Fungi</taxon>
        <taxon>Fungi incertae sedis</taxon>
        <taxon>Mucoromycota</taxon>
        <taxon>Glomeromycotina</taxon>
        <taxon>Glomeromycetes</taxon>
        <taxon>Diversisporales</taxon>
        <taxon>Gigasporaceae</taxon>
        <taxon>Dentiscutata</taxon>
    </lineage>
</organism>
<comment type="caution">
    <text evidence="1">The sequence shown here is derived from an EMBL/GenBank/DDBJ whole genome shotgun (WGS) entry which is preliminary data.</text>
</comment>
<proteinExistence type="predicted"/>
<keyword evidence="2" id="KW-1185">Reference proteome</keyword>
<reference evidence="1" key="1">
    <citation type="submission" date="2021-06" db="EMBL/GenBank/DDBJ databases">
        <authorList>
            <person name="Kallberg Y."/>
            <person name="Tangrot J."/>
            <person name="Rosling A."/>
        </authorList>
    </citation>
    <scope>NUCLEOTIDE SEQUENCE</scope>
    <source>
        <strain evidence="1">IL203A</strain>
    </source>
</reference>
<evidence type="ECO:0000313" key="1">
    <source>
        <dbReference type="EMBL" id="CAG8506665.1"/>
    </source>
</evidence>
<accession>A0ACA9L5F4</accession>
<feature type="non-terminal residue" evidence="1">
    <location>
        <position position="1"/>
    </location>
</feature>
<dbReference type="Proteomes" id="UP000789702">
    <property type="component" value="Unassembled WGS sequence"/>
</dbReference>
<gene>
    <name evidence="1" type="ORF">DHETER_LOCUS3260</name>
</gene>